<dbReference type="SUPFAM" id="SSF82784">
    <property type="entry name" value="OsmC-like"/>
    <property type="match status" value="1"/>
</dbReference>
<dbReference type="InterPro" id="IPR036102">
    <property type="entry name" value="OsmC/Ohrsf"/>
</dbReference>
<dbReference type="EMBL" id="QUSX01000001">
    <property type="protein sequence ID" value="RRQ50235.1"/>
    <property type="molecule type" value="Genomic_DNA"/>
</dbReference>
<organism evidence="1 2">
    <name type="scientific">Maribacter algicola</name>
    <dbReference type="NCBI Taxonomy" id="2498892"/>
    <lineage>
        <taxon>Bacteria</taxon>
        <taxon>Pseudomonadati</taxon>
        <taxon>Bacteroidota</taxon>
        <taxon>Flavobacteriia</taxon>
        <taxon>Flavobacteriales</taxon>
        <taxon>Flavobacteriaceae</taxon>
        <taxon>Maribacter</taxon>
    </lineage>
</organism>
<dbReference type="InterPro" id="IPR003718">
    <property type="entry name" value="OsmC/Ohr_fam"/>
</dbReference>
<keyword evidence="2" id="KW-1185">Reference proteome</keyword>
<evidence type="ECO:0000313" key="2">
    <source>
        <dbReference type="Proteomes" id="UP000286990"/>
    </source>
</evidence>
<dbReference type="PANTHER" id="PTHR39624">
    <property type="entry name" value="PROTEIN INVOLVED IN RIMO-MEDIATED BETA-METHYLTHIOLATION OF RIBOSOMAL PROTEIN S12 YCAO"/>
    <property type="match status" value="1"/>
</dbReference>
<name>A0A426RMN2_9FLAO</name>
<reference evidence="2" key="1">
    <citation type="submission" date="2018-12" db="EMBL/GenBank/DDBJ databases">
        <title>Maribacter lutimaris sp. nov., isolated from marine sediment.</title>
        <authorList>
            <person name="Kim K.K."/>
        </authorList>
    </citation>
    <scope>NUCLEOTIDE SEQUENCE [LARGE SCALE GENOMIC DNA]</scope>
    <source>
        <strain evidence="2">PoM-212</strain>
    </source>
</reference>
<accession>A0A426RMN2</accession>
<evidence type="ECO:0000313" key="1">
    <source>
        <dbReference type="EMBL" id="RRQ50235.1"/>
    </source>
</evidence>
<dbReference type="InterPro" id="IPR015946">
    <property type="entry name" value="KH_dom-like_a/b"/>
</dbReference>
<dbReference type="Pfam" id="PF02566">
    <property type="entry name" value="OsmC"/>
    <property type="match status" value="1"/>
</dbReference>
<dbReference type="Proteomes" id="UP000286990">
    <property type="component" value="Unassembled WGS sequence"/>
</dbReference>
<dbReference type="RefSeq" id="WP_125222051.1">
    <property type="nucleotide sequence ID" value="NZ_QUSX01000001.1"/>
</dbReference>
<sequence length="139" mass="15665">MKHVTAKIDRSNYKTIFSDGTHQVIGDEPAPFGTDQGTDPYSLLLMALGGCVAMTIRMYADRKNWDLEGVEVKLSQERLHHNDCEDCKSTEGYVHLIEKEVKLTGKLDDKQRARLMEIADKCPVNKTLLNEIKIKTSAV</sequence>
<dbReference type="PANTHER" id="PTHR39624:SF2">
    <property type="entry name" value="OSMC-LIKE PROTEIN"/>
    <property type="match status" value="1"/>
</dbReference>
<dbReference type="OrthoDB" id="9791538at2"/>
<comment type="caution">
    <text evidence="1">The sequence shown here is derived from an EMBL/GenBank/DDBJ whole genome shotgun (WGS) entry which is preliminary data.</text>
</comment>
<proteinExistence type="predicted"/>
<protein>
    <submittedName>
        <fullName evidence="1">OsmC family peroxiredoxin</fullName>
    </submittedName>
</protein>
<dbReference type="Gene3D" id="3.30.300.20">
    <property type="match status" value="1"/>
</dbReference>
<dbReference type="AlphaFoldDB" id="A0A426RMN2"/>
<gene>
    <name evidence="1" type="ORF">DZC72_06635</name>
</gene>